<dbReference type="EMBL" id="JACCFM010000001">
    <property type="protein sequence ID" value="NYJ18502.1"/>
    <property type="molecule type" value="Genomic_DNA"/>
</dbReference>
<accession>A0A7Z0J4L0</accession>
<reference evidence="1 2" key="1">
    <citation type="submission" date="2020-07" db="EMBL/GenBank/DDBJ databases">
        <title>Sequencing the genomes of 1000 actinobacteria strains.</title>
        <authorList>
            <person name="Klenk H.-P."/>
        </authorList>
    </citation>
    <scope>NUCLEOTIDE SEQUENCE [LARGE SCALE GENOMIC DNA]</scope>
    <source>
        <strain evidence="1 2">LI1</strain>
    </source>
</reference>
<evidence type="ECO:0000313" key="2">
    <source>
        <dbReference type="Proteomes" id="UP000537260"/>
    </source>
</evidence>
<dbReference type="Proteomes" id="UP000537260">
    <property type="component" value="Unassembled WGS sequence"/>
</dbReference>
<keyword evidence="2" id="KW-1185">Reference proteome</keyword>
<sequence length="193" mass="21144">MPDGTVVYIGMAGERKGKGIWGRLSMYRRGRGAVSGFGEAALDRALSDVAFIEDHLEAVRFGQITRASAWARDAIAWTNVEIRWAACETASEAVALEDEAVRLLKLHGIWNRAAICDRKPPPVDLDLLAINFQTVGDGGTVKGLSRELGYNDNGRAVRVLLRKGFPDHIVNLSWDPLSAEAIAHVRANLSPRR</sequence>
<comment type="caution">
    <text evidence="1">The sequence shown here is derived from an EMBL/GenBank/DDBJ whole genome shotgun (WGS) entry which is preliminary data.</text>
</comment>
<gene>
    <name evidence="1" type="ORF">HNR05_000293</name>
</gene>
<dbReference type="RefSeq" id="WP_179577406.1">
    <property type="nucleotide sequence ID" value="NZ_JACCFM010000001.1"/>
</dbReference>
<organism evidence="1 2">
    <name type="scientific">Glaciibacter psychrotolerans</name>
    <dbReference type="NCBI Taxonomy" id="670054"/>
    <lineage>
        <taxon>Bacteria</taxon>
        <taxon>Bacillati</taxon>
        <taxon>Actinomycetota</taxon>
        <taxon>Actinomycetes</taxon>
        <taxon>Micrococcales</taxon>
        <taxon>Microbacteriaceae</taxon>
        <taxon>Glaciibacter</taxon>
    </lineage>
</organism>
<dbReference type="AlphaFoldDB" id="A0A7Z0J4L0"/>
<proteinExistence type="predicted"/>
<name>A0A7Z0J4L0_9MICO</name>
<protein>
    <submittedName>
        <fullName evidence="1">Uncharacterized protein</fullName>
    </submittedName>
</protein>
<evidence type="ECO:0000313" key="1">
    <source>
        <dbReference type="EMBL" id="NYJ18502.1"/>
    </source>
</evidence>